<evidence type="ECO:0000256" key="1">
    <source>
        <dbReference type="SAM" id="MobiDB-lite"/>
    </source>
</evidence>
<feature type="compositionally biased region" description="Polar residues" evidence="1">
    <location>
        <begin position="93"/>
        <end position="111"/>
    </location>
</feature>
<dbReference type="EMBL" id="CYKH01001680">
    <property type="protein sequence ID" value="CUI14824.1"/>
    <property type="molecule type" value="Genomic_DNA"/>
</dbReference>
<keyword evidence="3" id="KW-1185">Reference proteome</keyword>
<dbReference type="VEuPathDB" id="TriTrypDB:BSAL_17765c"/>
<evidence type="ECO:0000313" key="3">
    <source>
        <dbReference type="Proteomes" id="UP000051952"/>
    </source>
</evidence>
<evidence type="ECO:0000313" key="2">
    <source>
        <dbReference type="EMBL" id="CUI14824.1"/>
    </source>
</evidence>
<reference evidence="3" key="1">
    <citation type="submission" date="2015-09" db="EMBL/GenBank/DDBJ databases">
        <authorList>
            <consortium name="Pathogen Informatics"/>
        </authorList>
    </citation>
    <scope>NUCLEOTIDE SEQUENCE [LARGE SCALE GENOMIC DNA]</scope>
    <source>
        <strain evidence="3">Lake Konstanz</strain>
    </source>
</reference>
<sequence length="175" mass="18569">MQCFFFLNPIRLCSLVMEGPSEPIENDLAARRRDEDGEVYYATTEDDATTTHHTAPPSEPPLPIMNSLSPPQDRGISVVPDAVVRAAALMLASQSVSRQRSESMNPPSHQAGSPLRPLELSASLSPTQRGASTAPSGNPNQQSFNASVGYTQPSASHAGRSSHTGSSVRPAAFAK</sequence>
<feature type="region of interest" description="Disordered" evidence="1">
    <location>
        <begin position="30"/>
        <end position="75"/>
    </location>
</feature>
<gene>
    <name evidence="2" type="ORF">BSAL_17765c</name>
</gene>
<accession>A0A0S4KGT7</accession>
<name>A0A0S4KGT7_BODSA</name>
<protein>
    <submittedName>
        <fullName evidence="2">Uncharacterized protein</fullName>
    </submittedName>
</protein>
<feature type="compositionally biased region" description="Polar residues" evidence="1">
    <location>
        <begin position="122"/>
        <end position="167"/>
    </location>
</feature>
<organism evidence="2 3">
    <name type="scientific">Bodo saltans</name>
    <name type="common">Flagellated protozoan</name>
    <dbReference type="NCBI Taxonomy" id="75058"/>
    <lineage>
        <taxon>Eukaryota</taxon>
        <taxon>Discoba</taxon>
        <taxon>Euglenozoa</taxon>
        <taxon>Kinetoplastea</taxon>
        <taxon>Metakinetoplastina</taxon>
        <taxon>Eubodonida</taxon>
        <taxon>Bodonidae</taxon>
        <taxon>Bodo</taxon>
    </lineage>
</organism>
<feature type="region of interest" description="Disordered" evidence="1">
    <location>
        <begin position="93"/>
        <end position="175"/>
    </location>
</feature>
<dbReference type="Proteomes" id="UP000051952">
    <property type="component" value="Unassembled WGS sequence"/>
</dbReference>
<dbReference type="AlphaFoldDB" id="A0A0S4KGT7"/>
<proteinExistence type="predicted"/>